<evidence type="ECO:0000313" key="3">
    <source>
        <dbReference type="EMBL" id="MFC5385876.1"/>
    </source>
</evidence>
<dbReference type="Gene3D" id="3.40.50.2000">
    <property type="entry name" value="Glycogen Phosphorylase B"/>
    <property type="match status" value="2"/>
</dbReference>
<dbReference type="CDD" id="cd03801">
    <property type="entry name" value="GT4_PimA-like"/>
    <property type="match status" value="1"/>
</dbReference>
<organism evidence="3 4">
    <name type="scientific">Aquamicrobium segne</name>
    <dbReference type="NCBI Taxonomy" id="469547"/>
    <lineage>
        <taxon>Bacteria</taxon>
        <taxon>Pseudomonadati</taxon>
        <taxon>Pseudomonadota</taxon>
        <taxon>Alphaproteobacteria</taxon>
        <taxon>Hyphomicrobiales</taxon>
        <taxon>Phyllobacteriaceae</taxon>
        <taxon>Aquamicrobium</taxon>
    </lineage>
</organism>
<reference evidence="4" key="1">
    <citation type="journal article" date="2019" name="Int. J. Syst. Evol. Microbiol.">
        <title>The Global Catalogue of Microorganisms (GCM) 10K type strain sequencing project: providing services to taxonomists for standard genome sequencing and annotation.</title>
        <authorList>
            <consortium name="The Broad Institute Genomics Platform"/>
            <consortium name="The Broad Institute Genome Sequencing Center for Infectious Disease"/>
            <person name="Wu L."/>
            <person name="Ma J."/>
        </authorList>
    </citation>
    <scope>NUCLEOTIDE SEQUENCE [LARGE SCALE GENOMIC DNA]</scope>
    <source>
        <strain evidence="4">CGMCC 4.1415</strain>
    </source>
</reference>
<dbReference type="Proteomes" id="UP001596016">
    <property type="component" value="Unassembled WGS sequence"/>
</dbReference>
<sequence length="380" mass="41857">MALKVVQNVTARLRSLRVLCIVPRGLKGRGGIETLFSHVDEYLQAHVQMGLEMEFLASRGDASGAGWVLHFPFAFLKLIWLLATRRYDIVHLNAATNASAWRKWLMQVVARLFGVTTVVHFHGSAFPGSGQKQPGWVLVLRQVFERAAAIIVLGPYWRGFVARFYHLPEERFCIVANGVADFAPQAPQPRAENEPVRLFFAGNLTDAKGAGVLLVALALLPKHLPEWRMVFAGTGDVAAFRQEADRLGLAERVTFTGWVARDAILPLYCQADLVILPSRNEVLPVCLLEGACAGAALIATPVGSVPDVLQEGKNGLLIQPDDAAGTAQALEQLIGDKPLREQFRAASRQIYEDRFDLETMVGALLDIYRQALADRKRSID</sequence>
<feature type="domain" description="Glycosyltransferase subfamily 4-like N-terminal" evidence="2">
    <location>
        <begin position="66"/>
        <end position="178"/>
    </location>
</feature>
<dbReference type="EC" id="2.4.-.-" evidence="3"/>
<dbReference type="InterPro" id="IPR028098">
    <property type="entry name" value="Glyco_trans_4-like_N"/>
</dbReference>
<keyword evidence="3" id="KW-0808">Transferase</keyword>
<accession>A0ABW0GYC4</accession>
<comment type="caution">
    <text evidence="3">The sequence shown here is derived from an EMBL/GenBank/DDBJ whole genome shotgun (WGS) entry which is preliminary data.</text>
</comment>
<evidence type="ECO:0000259" key="2">
    <source>
        <dbReference type="Pfam" id="PF13579"/>
    </source>
</evidence>
<dbReference type="PANTHER" id="PTHR12526">
    <property type="entry name" value="GLYCOSYLTRANSFERASE"/>
    <property type="match status" value="1"/>
</dbReference>
<proteinExistence type="predicted"/>
<dbReference type="InterPro" id="IPR001296">
    <property type="entry name" value="Glyco_trans_1"/>
</dbReference>
<dbReference type="Pfam" id="PF13579">
    <property type="entry name" value="Glyco_trans_4_4"/>
    <property type="match status" value="1"/>
</dbReference>
<dbReference type="PANTHER" id="PTHR12526:SF631">
    <property type="entry name" value="BLL6306 PROTEIN"/>
    <property type="match status" value="1"/>
</dbReference>
<evidence type="ECO:0000313" key="4">
    <source>
        <dbReference type="Proteomes" id="UP001596016"/>
    </source>
</evidence>
<name>A0ABW0GYC4_9HYPH</name>
<keyword evidence="3" id="KW-0328">Glycosyltransferase</keyword>
<keyword evidence="4" id="KW-1185">Reference proteome</keyword>
<dbReference type="Pfam" id="PF00534">
    <property type="entry name" value="Glycos_transf_1"/>
    <property type="match status" value="1"/>
</dbReference>
<dbReference type="SUPFAM" id="SSF53756">
    <property type="entry name" value="UDP-Glycosyltransferase/glycogen phosphorylase"/>
    <property type="match status" value="1"/>
</dbReference>
<evidence type="ECO:0000259" key="1">
    <source>
        <dbReference type="Pfam" id="PF00534"/>
    </source>
</evidence>
<gene>
    <name evidence="3" type="ORF">ACFPLB_07850</name>
</gene>
<dbReference type="EMBL" id="JBHSLL010000019">
    <property type="protein sequence ID" value="MFC5385876.1"/>
    <property type="molecule type" value="Genomic_DNA"/>
</dbReference>
<protein>
    <submittedName>
        <fullName evidence="3">Glycosyltransferase family 4 protein</fullName>
        <ecNumber evidence="3">2.4.-.-</ecNumber>
    </submittedName>
</protein>
<dbReference type="GO" id="GO:0016757">
    <property type="term" value="F:glycosyltransferase activity"/>
    <property type="evidence" value="ECO:0007669"/>
    <property type="project" value="UniProtKB-KW"/>
</dbReference>
<feature type="domain" description="Glycosyl transferase family 1" evidence="1">
    <location>
        <begin position="188"/>
        <end position="349"/>
    </location>
</feature>
<dbReference type="RefSeq" id="WP_378228808.1">
    <property type="nucleotide sequence ID" value="NZ_JBHSLL010000019.1"/>
</dbReference>